<keyword evidence="3" id="KW-0808">Transferase</keyword>
<evidence type="ECO:0000313" key="11">
    <source>
        <dbReference type="Proteomes" id="UP000178091"/>
    </source>
</evidence>
<gene>
    <name evidence="10" type="ORF">A3F55_02485</name>
</gene>
<dbReference type="InterPro" id="IPR016454">
    <property type="entry name" value="Cysteine_dSase"/>
</dbReference>
<keyword evidence="4" id="KW-0479">Metal-binding</keyword>
<evidence type="ECO:0000256" key="8">
    <source>
        <dbReference type="ARBA" id="ARBA00050776"/>
    </source>
</evidence>
<organism evidence="10 11">
    <name type="scientific">Candidatus Adlerbacteria bacterium RIFCSPHIGHO2_12_FULL_53_18</name>
    <dbReference type="NCBI Taxonomy" id="1797242"/>
    <lineage>
        <taxon>Bacteria</taxon>
        <taxon>Candidatus Adleribacteriota</taxon>
    </lineage>
</organism>
<comment type="caution">
    <text evidence="10">The sequence shown here is derived from an EMBL/GenBank/DDBJ whole genome shotgun (WGS) entry which is preliminary data.</text>
</comment>
<protein>
    <recommendedName>
        <fullName evidence="9">Aminotransferase class V domain-containing protein</fullName>
    </recommendedName>
</protein>
<proteinExistence type="inferred from homology"/>
<comment type="catalytic activity">
    <reaction evidence="8">
        <text>(sulfur carrier)-H + L-cysteine = (sulfur carrier)-SH + L-alanine</text>
        <dbReference type="Rhea" id="RHEA:43892"/>
        <dbReference type="Rhea" id="RHEA-COMP:14737"/>
        <dbReference type="Rhea" id="RHEA-COMP:14739"/>
        <dbReference type="ChEBI" id="CHEBI:29917"/>
        <dbReference type="ChEBI" id="CHEBI:35235"/>
        <dbReference type="ChEBI" id="CHEBI:57972"/>
        <dbReference type="ChEBI" id="CHEBI:64428"/>
        <dbReference type="EC" id="2.8.1.7"/>
    </reaction>
</comment>
<reference evidence="10 11" key="1">
    <citation type="journal article" date="2016" name="Nat. Commun.">
        <title>Thousands of microbial genomes shed light on interconnected biogeochemical processes in an aquifer system.</title>
        <authorList>
            <person name="Anantharaman K."/>
            <person name="Brown C.T."/>
            <person name="Hug L.A."/>
            <person name="Sharon I."/>
            <person name="Castelle C.J."/>
            <person name="Probst A.J."/>
            <person name="Thomas B.C."/>
            <person name="Singh A."/>
            <person name="Wilkins M.J."/>
            <person name="Karaoz U."/>
            <person name="Brodie E.L."/>
            <person name="Williams K.H."/>
            <person name="Hubbard S.S."/>
            <person name="Banfield J.F."/>
        </authorList>
    </citation>
    <scope>NUCLEOTIDE SEQUENCE [LARGE SCALE GENOMIC DNA]</scope>
</reference>
<sequence length="410" mass="44152">MKFWKKRIYADAAAATPLSRSVQKEMHRLEKLFANPGGLHREAVAAKKELESARMRAAHAVGAHADEIIFTSGGTEANNLAIFGALRQGLHEHGELNAVTAPIEHPSVLEPLKALERDGLYITYLPVDKEGKVNPKDVREAVNDETVFVSVQMVNSEIGTIQPVRDIAKEIRHVRKTRVAKLPLYFHTDASQAPLWLPLNVEKLGIDLMTLDAQKMMGPKGSGLLYVRRGTELEPLLFGGGQERGLRSGTENAVLAGALAEALANAQEGVDERAAQVAEVRDYLWSEIQTLLPGAVLNGPACQGLALPRGGKARPSDARVANNLNISVPGLDGQMATVALDAKGVAVSTRSACSTADEEPSPVLQAIGAGEQATREAVRITLLPDARLRDARAIAIALKKVADRYRNVVH</sequence>
<dbReference type="EMBL" id="MEWW01000010">
    <property type="protein sequence ID" value="OGC84708.1"/>
    <property type="molecule type" value="Genomic_DNA"/>
</dbReference>
<evidence type="ECO:0000256" key="5">
    <source>
        <dbReference type="ARBA" id="ARBA00022898"/>
    </source>
</evidence>
<evidence type="ECO:0000256" key="3">
    <source>
        <dbReference type="ARBA" id="ARBA00022679"/>
    </source>
</evidence>
<dbReference type="PANTHER" id="PTHR11601:SF34">
    <property type="entry name" value="CYSTEINE DESULFURASE"/>
    <property type="match status" value="1"/>
</dbReference>
<dbReference type="Gene3D" id="3.40.640.10">
    <property type="entry name" value="Type I PLP-dependent aspartate aminotransferase-like (Major domain)"/>
    <property type="match status" value="1"/>
</dbReference>
<evidence type="ECO:0000256" key="4">
    <source>
        <dbReference type="ARBA" id="ARBA00022723"/>
    </source>
</evidence>
<dbReference type="PIRSF" id="PIRSF005572">
    <property type="entry name" value="NifS"/>
    <property type="match status" value="1"/>
</dbReference>
<dbReference type="SUPFAM" id="SSF53383">
    <property type="entry name" value="PLP-dependent transferases"/>
    <property type="match status" value="1"/>
</dbReference>
<evidence type="ECO:0000256" key="2">
    <source>
        <dbReference type="ARBA" id="ARBA00006490"/>
    </source>
</evidence>
<dbReference type="Proteomes" id="UP000178091">
    <property type="component" value="Unassembled WGS sequence"/>
</dbReference>
<keyword evidence="5" id="KW-0663">Pyridoxal phosphate</keyword>
<dbReference type="PANTHER" id="PTHR11601">
    <property type="entry name" value="CYSTEINE DESULFURYLASE FAMILY MEMBER"/>
    <property type="match status" value="1"/>
</dbReference>
<comment type="similarity">
    <text evidence="2">Belongs to the class-V pyridoxal-phosphate-dependent aminotransferase family. NifS/IscS subfamily.</text>
</comment>
<evidence type="ECO:0000259" key="9">
    <source>
        <dbReference type="Pfam" id="PF00266"/>
    </source>
</evidence>
<name>A0A1F4XSZ2_9BACT</name>
<dbReference type="GO" id="GO:0051536">
    <property type="term" value="F:iron-sulfur cluster binding"/>
    <property type="evidence" value="ECO:0007669"/>
    <property type="project" value="UniProtKB-KW"/>
</dbReference>
<evidence type="ECO:0000256" key="1">
    <source>
        <dbReference type="ARBA" id="ARBA00001933"/>
    </source>
</evidence>
<dbReference type="GO" id="GO:0031071">
    <property type="term" value="F:cysteine desulfurase activity"/>
    <property type="evidence" value="ECO:0007669"/>
    <property type="project" value="UniProtKB-EC"/>
</dbReference>
<feature type="domain" description="Aminotransferase class V" evidence="9">
    <location>
        <begin position="8"/>
        <end position="380"/>
    </location>
</feature>
<keyword evidence="7" id="KW-0411">Iron-sulfur</keyword>
<accession>A0A1F4XSZ2</accession>
<dbReference type="InterPro" id="IPR015421">
    <property type="entry name" value="PyrdxlP-dep_Trfase_major"/>
</dbReference>
<dbReference type="GO" id="GO:0046872">
    <property type="term" value="F:metal ion binding"/>
    <property type="evidence" value="ECO:0007669"/>
    <property type="project" value="UniProtKB-KW"/>
</dbReference>
<dbReference type="Gene3D" id="1.10.260.50">
    <property type="match status" value="1"/>
</dbReference>
<evidence type="ECO:0000256" key="7">
    <source>
        <dbReference type="ARBA" id="ARBA00023014"/>
    </source>
</evidence>
<dbReference type="InterPro" id="IPR000192">
    <property type="entry name" value="Aminotrans_V_dom"/>
</dbReference>
<dbReference type="AlphaFoldDB" id="A0A1F4XSZ2"/>
<evidence type="ECO:0000313" key="10">
    <source>
        <dbReference type="EMBL" id="OGC84708.1"/>
    </source>
</evidence>
<keyword evidence="6" id="KW-0408">Iron</keyword>
<dbReference type="InterPro" id="IPR015422">
    <property type="entry name" value="PyrdxlP-dep_Trfase_small"/>
</dbReference>
<comment type="cofactor">
    <cofactor evidence="1">
        <name>pyridoxal 5'-phosphate</name>
        <dbReference type="ChEBI" id="CHEBI:597326"/>
    </cofactor>
</comment>
<evidence type="ECO:0000256" key="6">
    <source>
        <dbReference type="ARBA" id="ARBA00023004"/>
    </source>
</evidence>
<dbReference type="Gene3D" id="3.90.1150.10">
    <property type="entry name" value="Aspartate Aminotransferase, domain 1"/>
    <property type="match status" value="1"/>
</dbReference>
<dbReference type="InterPro" id="IPR015424">
    <property type="entry name" value="PyrdxlP-dep_Trfase"/>
</dbReference>
<dbReference type="Pfam" id="PF00266">
    <property type="entry name" value="Aminotran_5"/>
    <property type="match status" value="1"/>
</dbReference>